<dbReference type="EMBL" id="CAJRAY010000049">
    <property type="protein sequence ID" value="CAG5087601.1"/>
    <property type="molecule type" value="Genomic_DNA"/>
</dbReference>
<dbReference type="InterPro" id="IPR008756">
    <property type="entry name" value="Peptidase_M56"/>
</dbReference>
<gene>
    <name evidence="4" type="primary">txxe2567</name>
    <name evidence="4" type="ORF">TXXE_11100</name>
</gene>
<dbReference type="RefSeq" id="WP_213484672.1">
    <property type="nucleotide sequence ID" value="NZ_CAJRAY010000049.1"/>
</dbReference>
<feature type="transmembrane region" description="Helical" evidence="1">
    <location>
        <begin position="207"/>
        <end position="228"/>
    </location>
</feature>
<name>A0ABM8V538_THEXY</name>
<evidence type="ECO:0000313" key="4">
    <source>
        <dbReference type="EMBL" id="CAG5087601.1"/>
    </source>
</evidence>
<dbReference type="InterPro" id="IPR052173">
    <property type="entry name" value="Beta-lactam_resp_regulator"/>
</dbReference>
<accession>A0ABM8V538</accession>
<dbReference type="PANTHER" id="PTHR34978:SF3">
    <property type="entry name" value="SLR0241 PROTEIN"/>
    <property type="match status" value="1"/>
</dbReference>
<evidence type="ECO:0000259" key="3">
    <source>
        <dbReference type="Pfam" id="PF16107"/>
    </source>
</evidence>
<feature type="transmembrane region" description="Helical" evidence="1">
    <location>
        <begin position="35"/>
        <end position="55"/>
    </location>
</feature>
<keyword evidence="5" id="KW-1185">Reference proteome</keyword>
<feature type="transmembrane region" description="Helical" evidence="1">
    <location>
        <begin position="116"/>
        <end position="137"/>
    </location>
</feature>
<comment type="caution">
    <text evidence="4">The sequence shown here is derived from an EMBL/GenBank/DDBJ whole genome shotgun (WGS) entry which is preliminary data.</text>
</comment>
<dbReference type="CDD" id="cd07341">
    <property type="entry name" value="M56_BlaR1_MecR1_like"/>
    <property type="match status" value="1"/>
</dbReference>
<keyword evidence="1" id="KW-1133">Transmembrane helix</keyword>
<proteinExistence type="predicted"/>
<evidence type="ECO:0000313" key="5">
    <source>
        <dbReference type="Proteomes" id="UP000681526"/>
    </source>
</evidence>
<dbReference type="Pfam" id="PF16107">
    <property type="entry name" value="DUF4825"/>
    <property type="match status" value="1"/>
</dbReference>
<reference evidence="4 5" key="1">
    <citation type="submission" date="2021-04" db="EMBL/GenBank/DDBJ databases">
        <authorList>
            <person name="Rakotoarivonina H."/>
        </authorList>
    </citation>
    <scope>NUCLEOTIDE SEQUENCE [LARGE SCALE GENOMIC DNA]</scope>
    <source>
        <strain evidence="4 5">XE</strain>
    </source>
</reference>
<evidence type="ECO:0000259" key="2">
    <source>
        <dbReference type="Pfam" id="PF05569"/>
    </source>
</evidence>
<protein>
    <submittedName>
        <fullName evidence="4">Peptidase, M56 family</fullName>
    </submittedName>
</protein>
<feature type="transmembrane region" description="Helical" evidence="1">
    <location>
        <begin position="7"/>
        <end position="29"/>
    </location>
</feature>
<dbReference type="Pfam" id="PF05569">
    <property type="entry name" value="Peptidase_M56"/>
    <property type="match status" value="1"/>
</dbReference>
<keyword evidence="1" id="KW-0472">Membrane</keyword>
<feature type="domain" description="Peptidase M56" evidence="2">
    <location>
        <begin position="7"/>
        <end position="286"/>
    </location>
</feature>
<keyword evidence="1" id="KW-0812">Transmembrane</keyword>
<dbReference type="PANTHER" id="PTHR34978">
    <property type="entry name" value="POSSIBLE SENSOR-TRANSDUCER PROTEIN BLAR"/>
    <property type="match status" value="1"/>
</dbReference>
<feature type="domain" description="DUF4825" evidence="3">
    <location>
        <begin position="338"/>
        <end position="435"/>
    </location>
</feature>
<sequence length="481" mass="53185">MTNLFFTVVNMSIAAGFTALVVIAARLALRRAPAVLSYLLWIAVAVRLVIPVRLASPLSIMRPIEPLAAEDSGFMTFVSPELKTTAMDAGMRGIERMAETMMPAAKVPGVDMLDMLIRLGGIIWIIGVIVLLARSAVNYWNVRNSIRTAVRIRDHIYESDRIDTPFVFGLLKPKIYVPTGLSEQELTYVLLHEQTHIDRRDYVIKPLAYIMVIIHWFNPLIWLSYALMSKDMEMSCDEKVLDKTGGRHKRPYAAALLSCAVRSSGLRAGSSPAFGENQVKARIRNILAYRKPSARVIAGYMLAIAVLIAACSTNPKMVQPVPHTDQQTFYSGYNLTELMNNKTLYVGHAGKVGGLIHGMPEPEGLDWNGIELQTTEPPYGVIIRYQMNAAADQAETGDAAYETFCRNAVLLFSLIDNVDRISLSIGDQTSPDGSASYSMTVTREQAEAWLGGDVRPYSADASGLQRLIDQVNRLSFDFSQS</sequence>
<organism evidence="4 5">
    <name type="scientific">Thermobacillus xylanilyticus</name>
    <dbReference type="NCBI Taxonomy" id="76633"/>
    <lineage>
        <taxon>Bacteria</taxon>
        <taxon>Bacillati</taxon>
        <taxon>Bacillota</taxon>
        <taxon>Bacilli</taxon>
        <taxon>Bacillales</taxon>
        <taxon>Paenibacillaceae</taxon>
        <taxon>Thermobacillus</taxon>
    </lineage>
</organism>
<dbReference type="Proteomes" id="UP000681526">
    <property type="component" value="Unassembled WGS sequence"/>
</dbReference>
<evidence type="ECO:0000256" key="1">
    <source>
        <dbReference type="SAM" id="Phobius"/>
    </source>
</evidence>
<dbReference type="InterPro" id="IPR032250">
    <property type="entry name" value="DUF4825"/>
</dbReference>